<keyword evidence="3" id="KW-1185">Reference proteome</keyword>
<organism evidence="2 3">
    <name type="scientific">Alcaligenes faecalis</name>
    <dbReference type="NCBI Taxonomy" id="511"/>
    <lineage>
        <taxon>Bacteria</taxon>
        <taxon>Pseudomonadati</taxon>
        <taxon>Pseudomonadota</taxon>
        <taxon>Betaproteobacteria</taxon>
        <taxon>Burkholderiales</taxon>
        <taxon>Alcaligenaceae</taxon>
        <taxon>Alcaligenes</taxon>
    </lineage>
</organism>
<protein>
    <submittedName>
        <fullName evidence="2">Type 1 glutamine amidotransferase</fullName>
    </submittedName>
</protein>
<proteinExistence type="predicted"/>
<dbReference type="InterPro" id="IPR044992">
    <property type="entry name" value="ChyE-like"/>
</dbReference>
<feature type="domain" description="Glutamine amidotransferase" evidence="1">
    <location>
        <begin position="44"/>
        <end position="175"/>
    </location>
</feature>
<sequence length="254" mass="28555">MKPILVLQHEAMQGPGVLLDHLDSNGLPYRLLMSRLEGWTPASARDYSGIIVLGSDHSVNDDLPWIAREHALLQDAVQRHIPVLGHCFGAQLLARSLGAKVQRNPYPNIGWGQVWSSPHAQRVMGLPKRAVLFNWHYDTFQIPSGASRTLYGPHCLNKGFYLGPHWAFQGHLEVTADSIRQWCAYGRHELEQVYGPAAQDAEHILSGLNQHLSTLHLIARQTYQRWTDQLLERAGAVRAPIHMPSLYPGHETLL</sequence>
<reference evidence="2 3" key="1">
    <citation type="submission" date="2022-05" db="EMBL/GenBank/DDBJ databases">
        <title>Complete sequence of strain NY11312.</title>
        <authorList>
            <person name="Zhou D."/>
        </authorList>
    </citation>
    <scope>NUCLEOTIDE SEQUENCE [LARGE SCALE GENOMIC DNA]</scope>
    <source>
        <strain evidence="2 3">NY11312</strain>
    </source>
</reference>
<evidence type="ECO:0000313" key="3">
    <source>
        <dbReference type="Proteomes" id="UP001211866"/>
    </source>
</evidence>
<dbReference type="PANTHER" id="PTHR42695">
    <property type="entry name" value="GLUTAMINE AMIDOTRANSFERASE YLR126C-RELATED"/>
    <property type="match status" value="1"/>
</dbReference>
<keyword evidence="2" id="KW-0315">Glutamine amidotransferase</keyword>
<dbReference type="SUPFAM" id="SSF52317">
    <property type="entry name" value="Class I glutamine amidotransferase-like"/>
    <property type="match status" value="1"/>
</dbReference>
<dbReference type="Proteomes" id="UP001211866">
    <property type="component" value="Chromosome"/>
</dbReference>
<dbReference type="InterPro" id="IPR017926">
    <property type="entry name" value="GATASE"/>
</dbReference>
<dbReference type="EMBL" id="CP096916">
    <property type="protein sequence ID" value="WBM39756.1"/>
    <property type="molecule type" value="Genomic_DNA"/>
</dbReference>
<gene>
    <name evidence="2" type="ORF">M2J83_08070</name>
</gene>
<dbReference type="PANTHER" id="PTHR42695:SF5">
    <property type="entry name" value="GLUTAMINE AMIDOTRANSFERASE YLR126C-RELATED"/>
    <property type="match status" value="1"/>
</dbReference>
<dbReference type="RefSeq" id="WP_270119562.1">
    <property type="nucleotide sequence ID" value="NZ_CP096916.1"/>
</dbReference>
<name>A0ABY7N776_ALCFA</name>
<evidence type="ECO:0000259" key="1">
    <source>
        <dbReference type="Pfam" id="PF00117"/>
    </source>
</evidence>
<dbReference type="CDD" id="cd01741">
    <property type="entry name" value="GATase1_1"/>
    <property type="match status" value="1"/>
</dbReference>
<dbReference type="Gene3D" id="3.40.50.880">
    <property type="match status" value="1"/>
</dbReference>
<evidence type="ECO:0000313" key="2">
    <source>
        <dbReference type="EMBL" id="WBM39756.1"/>
    </source>
</evidence>
<accession>A0ABY7N776</accession>
<dbReference type="Pfam" id="PF00117">
    <property type="entry name" value="GATase"/>
    <property type="match status" value="1"/>
</dbReference>
<dbReference type="InterPro" id="IPR029062">
    <property type="entry name" value="Class_I_gatase-like"/>
</dbReference>
<dbReference type="PROSITE" id="PS51273">
    <property type="entry name" value="GATASE_TYPE_1"/>
    <property type="match status" value="1"/>
</dbReference>